<protein>
    <recommendedName>
        <fullName evidence="2">Fe/B12 periplasmic-binding domain-containing protein</fullName>
    </recommendedName>
</protein>
<dbReference type="Proteomes" id="UP000708148">
    <property type="component" value="Unassembled WGS sequence"/>
</dbReference>
<dbReference type="PROSITE" id="PS50983">
    <property type="entry name" value="FE_B12_PBP"/>
    <property type="match status" value="1"/>
</dbReference>
<keyword evidence="1" id="KW-0732">Signal</keyword>
<evidence type="ECO:0000259" key="2">
    <source>
        <dbReference type="PROSITE" id="PS50983"/>
    </source>
</evidence>
<evidence type="ECO:0000313" key="4">
    <source>
        <dbReference type="Proteomes" id="UP000708148"/>
    </source>
</evidence>
<reference evidence="3" key="1">
    <citation type="submission" date="2020-12" db="EMBL/GenBank/DDBJ databases">
        <authorList>
            <person name="Iha C."/>
        </authorList>
    </citation>
    <scope>NUCLEOTIDE SEQUENCE</scope>
</reference>
<dbReference type="AlphaFoldDB" id="A0A8S1ITV2"/>
<dbReference type="InterPro" id="IPR051030">
    <property type="entry name" value="Vitamin_B12-ABC_binding"/>
</dbReference>
<evidence type="ECO:0000256" key="1">
    <source>
        <dbReference type="SAM" id="SignalP"/>
    </source>
</evidence>
<feature type="domain" description="Fe/B12 periplasmic-binding" evidence="2">
    <location>
        <begin position="9"/>
        <end position="124"/>
    </location>
</feature>
<feature type="signal peptide" evidence="1">
    <location>
        <begin position="1"/>
        <end position="23"/>
    </location>
</feature>
<dbReference type="PANTHER" id="PTHR42860">
    <property type="entry name" value="VITAMIN B12-BINDING PROTEIN"/>
    <property type="match status" value="1"/>
</dbReference>
<proteinExistence type="predicted"/>
<dbReference type="Gene3D" id="3.40.50.1980">
    <property type="entry name" value="Nitrogenase molybdenum iron protein domain"/>
    <property type="match status" value="1"/>
</dbReference>
<organism evidence="3 4">
    <name type="scientific">Ostreobium quekettii</name>
    <dbReference type="NCBI Taxonomy" id="121088"/>
    <lineage>
        <taxon>Eukaryota</taxon>
        <taxon>Viridiplantae</taxon>
        <taxon>Chlorophyta</taxon>
        <taxon>core chlorophytes</taxon>
        <taxon>Ulvophyceae</taxon>
        <taxon>TCBD clade</taxon>
        <taxon>Bryopsidales</taxon>
        <taxon>Ostreobineae</taxon>
        <taxon>Ostreobiaceae</taxon>
        <taxon>Ostreobium</taxon>
    </lineage>
</organism>
<sequence>MASATPCGRVVALLPSATATVCALGRQTAIVGSSHECTRQEIQHANVCTRAKVEGFDSAEYKDVLDACNAAASGLWLQLHQHHRMLLEFVLSDFCVDVDTLIELKPAVILTHVQGRALMLKLRR</sequence>
<accession>A0A8S1ITV2</accession>
<comment type="caution">
    <text evidence="3">The sequence shown here is derived from an EMBL/GenBank/DDBJ whole genome shotgun (WGS) entry which is preliminary data.</text>
</comment>
<name>A0A8S1ITV2_9CHLO</name>
<dbReference type="PANTHER" id="PTHR42860:SF1">
    <property type="entry name" value="VITAMIN B12-BINDING PROTEIN"/>
    <property type="match status" value="1"/>
</dbReference>
<feature type="chain" id="PRO_5035927811" description="Fe/B12 periplasmic-binding domain-containing protein" evidence="1">
    <location>
        <begin position="24"/>
        <end position="124"/>
    </location>
</feature>
<evidence type="ECO:0000313" key="3">
    <source>
        <dbReference type="EMBL" id="CAD7697083.1"/>
    </source>
</evidence>
<dbReference type="EMBL" id="CAJHUC010000601">
    <property type="protein sequence ID" value="CAD7697083.1"/>
    <property type="molecule type" value="Genomic_DNA"/>
</dbReference>
<gene>
    <name evidence="3" type="ORF">OSTQU699_LOCUS2444</name>
</gene>
<dbReference type="InterPro" id="IPR002491">
    <property type="entry name" value="ABC_transptr_periplasmic_BD"/>
</dbReference>
<keyword evidence="4" id="KW-1185">Reference proteome</keyword>